<dbReference type="OrthoDB" id="191189at2"/>
<accession>A0A4R7UUK3</accession>
<dbReference type="SUPFAM" id="SSF55961">
    <property type="entry name" value="Bet v1-like"/>
    <property type="match status" value="1"/>
</dbReference>
<evidence type="ECO:0000313" key="1">
    <source>
        <dbReference type="EMBL" id="TDV40339.1"/>
    </source>
</evidence>
<sequence>MRVIHTETEIHAAPAAVWAVLIDFAAYPEWNPFITDAEGKLAVGETLTLRMLLGGEKEQTFTPEVRSVRENAELRWLGALRWSWLFSGEHRFALSTVGDGTRLEQSEVFRGVLVPLLRTTIDQTERDFRTLNAALKERVESA</sequence>
<dbReference type="CDD" id="cd07822">
    <property type="entry name" value="SRPBCC_4"/>
    <property type="match status" value="1"/>
</dbReference>
<gene>
    <name evidence="1" type="ORF">CLV71_12349</name>
</gene>
<dbReference type="PANTHER" id="PTHR36166">
    <property type="entry name" value="CHROMOSOME 9, WHOLE GENOME SHOTGUN SEQUENCE"/>
    <property type="match status" value="1"/>
</dbReference>
<proteinExistence type="predicted"/>
<evidence type="ECO:0000313" key="2">
    <source>
        <dbReference type="Proteomes" id="UP000294927"/>
    </source>
</evidence>
<evidence type="ECO:0008006" key="3">
    <source>
        <dbReference type="Google" id="ProtNLM"/>
    </source>
</evidence>
<dbReference type="Proteomes" id="UP000294927">
    <property type="component" value="Unassembled WGS sequence"/>
</dbReference>
<dbReference type="PANTHER" id="PTHR36166:SF1">
    <property type="entry name" value="SRPBCC DOMAIN-CONTAINING PROTEIN"/>
    <property type="match status" value="1"/>
</dbReference>
<dbReference type="AlphaFoldDB" id="A0A4R7UUK3"/>
<reference evidence="1 2" key="1">
    <citation type="submission" date="2019-03" db="EMBL/GenBank/DDBJ databases">
        <title>Genomic Encyclopedia of Archaeal and Bacterial Type Strains, Phase II (KMG-II): from individual species to whole genera.</title>
        <authorList>
            <person name="Goeker M."/>
        </authorList>
    </citation>
    <scope>NUCLEOTIDE SEQUENCE [LARGE SCALE GENOMIC DNA]</scope>
    <source>
        <strain evidence="1 2">DSM 45499</strain>
    </source>
</reference>
<dbReference type="InterPro" id="IPR019587">
    <property type="entry name" value="Polyketide_cyclase/dehydratase"/>
</dbReference>
<organism evidence="1 2">
    <name type="scientific">Actinophytocola oryzae</name>
    <dbReference type="NCBI Taxonomy" id="502181"/>
    <lineage>
        <taxon>Bacteria</taxon>
        <taxon>Bacillati</taxon>
        <taxon>Actinomycetota</taxon>
        <taxon>Actinomycetes</taxon>
        <taxon>Pseudonocardiales</taxon>
        <taxon>Pseudonocardiaceae</taxon>
    </lineage>
</organism>
<dbReference type="EMBL" id="SOCP01000023">
    <property type="protein sequence ID" value="TDV40339.1"/>
    <property type="molecule type" value="Genomic_DNA"/>
</dbReference>
<protein>
    <recommendedName>
        <fullName evidence="3">Polyketide cyclase/dehydrase/lipid transport protein</fullName>
    </recommendedName>
</protein>
<comment type="caution">
    <text evidence="1">The sequence shown here is derived from an EMBL/GenBank/DDBJ whole genome shotgun (WGS) entry which is preliminary data.</text>
</comment>
<name>A0A4R7UUK3_9PSEU</name>
<dbReference type="Pfam" id="PF10604">
    <property type="entry name" value="Polyketide_cyc2"/>
    <property type="match status" value="1"/>
</dbReference>
<dbReference type="Gene3D" id="3.30.530.20">
    <property type="match status" value="1"/>
</dbReference>
<dbReference type="InterPro" id="IPR023393">
    <property type="entry name" value="START-like_dom_sf"/>
</dbReference>
<dbReference type="RefSeq" id="WP_133908292.1">
    <property type="nucleotide sequence ID" value="NZ_SOCP01000023.1"/>
</dbReference>
<keyword evidence="2" id="KW-1185">Reference proteome</keyword>